<sequence length="91" mass="9984">MLLTDWTDHPDQGLEQERSAAHSVRSTQSGSPMRAVLTCGQRSIDVRRAAAGCVRSLSCMERTAACDASRNWRQTRYAACVPAPPRPVLVD</sequence>
<evidence type="ECO:0000256" key="1">
    <source>
        <dbReference type="SAM" id="MobiDB-lite"/>
    </source>
</evidence>
<proteinExistence type="predicted"/>
<organism evidence="2 3">
    <name type="scientific">Eumeta variegata</name>
    <name type="common">Bagworm moth</name>
    <name type="synonym">Eumeta japonica</name>
    <dbReference type="NCBI Taxonomy" id="151549"/>
    <lineage>
        <taxon>Eukaryota</taxon>
        <taxon>Metazoa</taxon>
        <taxon>Ecdysozoa</taxon>
        <taxon>Arthropoda</taxon>
        <taxon>Hexapoda</taxon>
        <taxon>Insecta</taxon>
        <taxon>Pterygota</taxon>
        <taxon>Neoptera</taxon>
        <taxon>Endopterygota</taxon>
        <taxon>Lepidoptera</taxon>
        <taxon>Glossata</taxon>
        <taxon>Ditrysia</taxon>
        <taxon>Tineoidea</taxon>
        <taxon>Psychidae</taxon>
        <taxon>Oiketicinae</taxon>
        <taxon>Eumeta</taxon>
    </lineage>
</organism>
<evidence type="ECO:0000313" key="3">
    <source>
        <dbReference type="Proteomes" id="UP000299102"/>
    </source>
</evidence>
<dbReference type="AlphaFoldDB" id="A0A4C1W6E7"/>
<accession>A0A4C1W6E7</accession>
<keyword evidence="3" id="KW-1185">Reference proteome</keyword>
<dbReference type="Proteomes" id="UP000299102">
    <property type="component" value="Unassembled WGS sequence"/>
</dbReference>
<feature type="region of interest" description="Disordered" evidence="1">
    <location>
        <begin position="1"/>
        <end position="32"/>
    </location>
</feature>
<reference evidence="2 3" key="1">
    <citation type="journal article" date="2019" name="Commun. Biol.">
        <title>The bagworm genome reveals a unique fibroin gene that provides high tensile strength.</title>
        <authorList>
            <person name="Kono N."/>
            <person name="Nakamura H."/>
            <person name="Ohtoshi R."/>
            <person name="Tomita M."/>
            <person name="Numata K."/>
            <person name="Arakawa K."/>
        </authorList>
    </citation>
    <scope>NUCLEOTIDE SEQUENCE [LARGE SCALE GENOMIC DNA]</scope>
</reference>
<name>A0A4C1W6E7_EUMVA</name>
<dbReference type="EMBL" id="BGZK01000492">
    <property type="protein sequence ID" value="GBP46938.1"/>
    <property type="molecule type" value="Genomic_DNA"/>
</dbReference>
<protein>
    <submittedName>
        <fullName evidence="2">Uncharacterized protein</fullName>
    </submittedName>
</protein>
<gene>
    <name evidence="2" type="ORF">EVAR_30970_1</name>
</gene>
<evidence type="ECO:0000313" key="2">
    <source>
        <dbReference type="EMBL" id="GBP46938.1"/>
    </source>
</evidence>
<comment type="caution">
    <text evidence="2">The sequence shown here is derived from an EMBL/GenBank/DDBJ whole genome shotgun (WGS) entry which is preliminary data.</text>
</comment>
<feature type="compositionally biased region" description="Basic and acidic residues" evidence="1">
    <location>
        <begin position="1"/>
        <end position="20"/>
    </location>
</feature>